<dbReference type="Pfam" id="PF00096">
    <property type="entry name" value="zf-C2H2"/>
    <property type="match status" value="8"/>
</dbReference>
<feature type="domain" description="C2H2-type" evidence="13">
    <location>
        <begin position="497"/>
        <end position="525"/>
    </location>
</feature>
<dbReference type="PROSITE" id="PS00028">
    <property type="entry name" value="ZINC_FINGER_C2H2_1"/>
    <property type="match status" value="10"/>
</dbReference>
<dbReference type="Proteomes" id="UP000410492">
    <property type="component" value="Unassembled WGS sequence"/>
</dbReference>
<feature type="domain" description="C2H2-type" evidence="13">
    <location>
        <begin position="576"/>
        <end position="603"/>
    </location>
</feature>
<evidence type="ECO:0000256" key="11">
    <source>
        <dbReference type="PROSITE-ProRule" id="PRU00042"/>
    </source>
</evidence>
<feature type="domain" description="C2H2-type" evidence="13">
    <location>
        <begin position="273"/>
        <end position="302"/>
    </location>
</feature>
<dbReference type="InterPro" id="IPR036236">
    <property type="entry name" value="Znf_C2H2_sf"/>
</dbReference>
<dbReference type="PANTHER" id="PTHR24379:SF121">
    <property type="entry name" value="C2H2-TYPE DOMAIN-CONTAINING PROTEIN"/>
    <property type="match status" value="1"/>
</dbReference>
<evidence type="ECO:0000256" key="9">
    <source>
        <dbReference type="ARBA" id="ARBA00023163"/>
    </source>
</evidence>
<dbReference type="GO" id="GO:0003677">
    <property type="term" value="F:DNA binding"/>
    <property type="evidence" value="ECO:0007669"/>
    <property type="project" value="UniProtKB-KW"/>
</dbReference>
<evidence type="ECO:0000256" key="3">
    <source>
        <dbReference type="ARBA" id="ARBA00022723"/>
    </source>
</evidence>
<comment type="subcellular location">
    <subcellularLocation>
        <location evidence="1">Nucleus</location>
    </subcellularLocation>
</comment>
<feature type="domain" description="C2H2-type" evidence="13">
    <location>
        <begin position="246"/>
        <end position="269"/>
    </location>
</feature>
<keyword evidence="8" id="KW-0238">DNA-binding</keyword>
<dbReference type="SMART" id="SM00355">
    <property type="entry name" value="ZnF_C2H2"/>
    <property type="match status" value="14"/>
</dbReference>
<feature type="region of interest" description="Disordered" evidence="12">
    <location>
        <begin position="549"/>
        <end position="569"/>
    </location>
</feature>
<protein>
    <recommendedName>
        <fullName evidence="13">C2H2-type domain-containing protein</fullName>
    </recommendedName>
</protein>
<dbReference type="FunFam" id="3.30.160.60:FF:001480">
    <property type="entry name" value="Si:cabz01071911.3"/>
    <property type="match status" value="1"/>
</dbReference>
<dbReference type="SMART" id="SM00868">
    <property type="entry name" value="zf-AD"/>
    <property type="match status" value="1"/>
</dbReference>
<organism evidence="14 15">
    <name type="scientific">Callosobruchus maculatus</name>
    <name type="common">Southern cowpea weevil</name>
    <name type="synonym">Pulse bruchid</name>
    <dbReference type="NCBI Taxonomy" id="64391"/>
    <lineage>
        <taxon>Eukaryota</taxon>
        <taxon>Metazoa</taxon>
        <taxon>Ecdysozoa</taxon>
        <taxon>Arthropoda</taxon>
        <taxon>Hexapoda</taxon>
        <taxon>Insecta</taxon>
        <taxon>Pterygota</taxon>
        <taxon>Neoptera</taxon>
        <taxon>Endopterygota</taxon>
        <taxon>Coleoptera</taxon>
        <taxon>Polyphaga</taxon>
        <taxon>Cucujiformia</taxon>
        <taxon>Chrysomeloidea</taxon>
        <taxon>Chrysomelidae</taxon>
        <taxon>Bruchinae</taxon>
        <taxon>Bruchini</taxon>
        <taxon>Callosobruchus</taxon>
    </lineage>
</organism>
<dbReference type="PANTHER" id="PTHR24379">
    <property type="entry name" value="KRAB AND ZINC FINGER DOMAIN-CONTAINING"/>
    <property type="match status" value="1"/>
</dbReference>
<feature type="domain" description="C2H2-type" evidence="13">
    <location>
        <begin position="163"/>
        <end position="186"/>
    </location>
</feature>
<dbReference type="InterPro" id="IPR013087">
    <property type="entry name" value="Znf_C2H2_type"/>
</dbReference>
<feature type="domain" description="C2H2-type" evidence="13">
    <location>
        <begin position="526"/>
        <end position="553"/>
    </location>
</feature>
<evidence type="ECO:0000256" key="10">
    <source>
        <dbReference type="ARBA" id="ARBA00023242"/>
    </source>
</evidence>
<feature type="compositionally biased region" description="Basic and acidic residues" evidence="12">
    <location>
        <begin position="552"/>
        <end position="561"/>
    </location>
</feature>
<feature type="domain" description="C2H2-type" evidence="13">
    <location>
        <begin position="632"/>
        <end position="660"/>
    </location>
</feature>
<dbReference type="PROSITE" id="PS50157">
    <property type="entry name" value="ZINC_FINGER_C2H2_2"/>
    <property type="match status" value="13"/>
</dbReference>
<keyword evidence="9" id="KW-0804">Transcription</keyword>
<dbReference type="SUPFAM" id="SSF57667">
    <property type="entry name" value="beta-beta-alpha zinc fingers"/>
    <property type="match status" value="8"/>
</dbReference>
<comment type="similarity">
    <text evidence="2">Belongs to the krueppel C2H2-type zinc-finger protein family.</text>
</comment>
<feature type="domain" description="C2H2-type" evidence="13">
    <location>
        <begin position="386"/>
        <end position="408"/>
    </location>
</feature>
<evidence type="ECO:0000313" key="15">
    <source>
        <dbReference type="Proteomes" id="UP000410492"/>
    </source>
</evidence>
<keyword evidence="4" id="KW-0677">Repeat</keyword>
<evidence type="ECO:0000313" key="14">
    <source>
        <dbReference type="EMBL" id="VEN43630.1"/>
    </source>
</evidence>
<feature type="domain" description="C2H2-type" evidence="13">
    <location>
        <begin position="358"/>
        <end position="385"/>
    </location>
</feature>
<feature type="domain" description="C2H2-type" evidence="13">
    <location>
        <begin position="330"/>
        <end position="357"/>
    </location>
</feature>
<name>A0A653C935_CALMS</name>
<reference evidence="14 15" key="1">
    <citation type="submission" date="2019-01" db="EMBL/GenBank/DDBJ databases">
        <authorList>
            <person name="Sayadi A."/>
        </authorList>
    </citation>
    <scope>NUCLEOTIDE SEQUENCE [LARGE SCALE GENOMIC DNA]</scope>
</reference>
<evidence type="ECO:0000256" key="4">
    <source>
        <dbReference type="ARBA" id="ARBA00022737"/>
    </source>
</evidence>
<evidence type="ECO:0000256" key="6">
    <source>
        <dbReference type="ARBA" id="ARBA00022833"/>
    </source>
</evidence>
<evidence type="ECO:0000256" key="8">
    <source>
        <dbReference type="ARBA" id="ARBA00023125"/>
    </source>
</evidence>
<evidence type="ECO:0000259" key="13">
    <source>
        <dbReference type="PROSITE" id="PS50157"/>
    </source>
</evidence>
<evidence type="ECO:0000256" key="2">
    <source>
        <dbReference type="ARBA" id="ARBA00006991"/>
    </source>
</evidence>
<gene>
    <name evidence="14" type="ORF">CALMAC_LOCUS6715</name>
</gene>
<keyword evidence="3" id="KW-0479">Metal-binding</keyword>
<evidence type="ECO:0000256" key="7">
    <source>
        <dbReference type="ARBA" id="ARBA00023015"/>
    </source>
</evidence>
<evidence type="ECO:0000256" key="12">
    <source>
        <dbReference type="SAM" id="MobiDB-lite"/>
    </source>
</evidence>
<dbReference type="EMBL" id="CAACVG010007097">
    <property type="protein sequence ID" value="VEN43630.1"/>
    <property type="molecule type" value="Genomic_DNA"/>
</dbReference>
<dbReference type="InterPro" id="IPR012934">
    <property type="entry name" value="Znf_AD"/>
</dbReference>
<dbReference type="GO" id="GO:0008270">
    <property type="term" value="F:zinc ion binding"/>
    <property type="evidence" value="ECO:0007669"/>
    <property type="project" value="UniProtKB-KW"/>
</dbReference>
<proteinExistence type="inferred from homology"/>
<dbReference type="GO" id="GO:0005634">
    <property type="term" value="C:nucleus"/>
    <property type="evidence" value="ECO:0007669"/>
    <property type="project" value="UniProtKB-SubCell"/>
</dbReference>
<dbReference type="FunFam" id="3.30.160.60:FF:000624">
    <property type="entry name" value="zinc finger protein 697"/>
    <property type="match status" value="1"/>
</dbReference>
<feature type="domain" description="C2H2-type" evidence="13">
    <location>
        <begin position="604"/>
        <end position="631"/>
    </location>
</feature>
<dbReference type="FunFam" id="3.30.160.60:FF:000446">
    <property type="entry name" value="Zinc finger protein"/>
    <property type="match status" value="4"/>
</dbReference>
<keyword evidence="5 11" id="KW-0863">Zinc-finger</keyword>
<keyword evidence="6" id="KW-0862">Zinc</keyword>
<dbReference type="Gene3D" id="3.30.160.60">
    <property type="entry name" value="Classic Zinc Finger"/>
    <property type="match status" value="10"/>
</dbReference>
<accession>A0A653C935</accession>
<feature type="domain" description="C2H2-type" evidence="13">
    <location>
        <begin position="469"/>
        <end position="496"/>
    </location>
</feature>
<evidence type="ECO:0000256" key="5">
    <source>
        <dbReference type="ARBA" id="ARBA00022771"/>
    </source>
</evidence>
<dbReference type="FunFam" id="3.30.160.60:FF:002212">
    <property type="entry name" value="Zinc finger protein 672"/>
    <property type="match status" value="1"/>
</dbReference>
<sequence>MIYIVSDVRNMSNKTNKSLISFQTFKSCLVCLQQNNPLANIPPDKLKMLEHIVDAKFTDRRLPNKVCEVCLKELESCNKFIEKCKYSYSTLLAALEEEDEPINCSSDVGEGKDFESDCEERSGNIKTNRTEEAIVSIKKPSDKEDTNLEWAHIKKETDEDTNLECAHCKEVFLSKNKWVEHLKTHSFPGHQCTICGKTFKYSNTLAKHQRIHGSKASSKDPKSNKIIAEDTTVYMTNKLDKEDANLECAHCKEIFLSKDDWMEHLKIHSFPGHECTVCGKNFKYADTLAKHKRSAGHIGKVSDQTKTLPKNRKTMKSLFTQLKDNGKLILKCTLCDRILTTHSAASYHMLSHTGEKPFSCELCGKKYPSKGKLIIHIRQHTGETPYKCKVCNKGFRSSSCCKKHENVHHFILNDEGSDADTQNKITKIGIGNDVDPDADKVECEICKKKIHKHGYGVHRKSHLTEKKQYICSYCNKEFQKNSRLQRHLRIHTGERPYICEICTKSYIQAGDLKRHMTHYHLGTKRFQCQHCGKFYYTKPGLETHVLTHSKKQKAEHPDPIKRPPNATNTTNKEKKFLCMICGKAYTANNTLKQHMISHTGETPHKCSICYKGLSSKTRLKEHMMRHTDEKPYRCMICHKHLYDKKNLKRHINRVHSVMDTVKNEDEVVTVKEQVIPDFATCLD</sequence>
<keyword evidence="7" id="KW-0805">Transcription regulation</keyword>
<dbReference type="AlphaFoldDB" id="A0A653C935"/>
<dbReference type="OrthoDB" id="4748970at2759"/>
<keyword evidence="10" id="KW-0539">Nucleus</keyword>
<feature type="domain" description="C2H2-type" evidence="13">
    <location>
        <begin position="190"/>
        <end position="217"/>
    </location>
</feature>
<evidence type="ECO:0000256" key="1">
    <source>
        <dbReference type="ARBA" id="ARBA00004123"/>
    </source>
</evidence>
<keyword evidence="15" id="KW-1185">Reference proteome</keyword>